<sequence length="201" mass="22805">MGSESSKLAKKTGFTKEEIKDLEKMFCDVMTHMHAGLRFKLTSASLTLQFHIDEDTTFLLGRLVTTLYLLSDDSTQEEKINCTPTEYQEASELLVHNISNLSVDEPTEVETFNITKDQQLVKLSPQDLQGQITHKFLLEADTDKDGKISTEEFNAFTLKHPMTLVGLIHMHTILLNLLQHCKWIQNQEKQGTSDYPACPST</sequence>
<dbReference type="KEGG" id="acan:ACA1_333490"/>
<protein>
    <recommendedName>
        <fullName evidence="2">EF-hand domain-containing protein</fullName>
    </recommendedName>
</protein>
<dbReference type="InterPro" id="IPR018247">
    <property type="entry name" value="EF_Hand_1_Ca_BS"/>
</dbReference>
<dbReference type="VEuPathDB" id="AmoebaDB:ACA1_333490"/>
<name>L8HFZ4_ACACF</name>
<keyword evidence="4" id="KW-1185">Reference proteome</keyword>
<gene>
    <name evidence="3" type="ORF">ACA1_333490</name>
</gene>
<proteinExistence type="predicted"/>
<dbReference type="InterPro" id="IPR011992">
    <property type="entry name" value="EF-hand-dom_pair"/>
</dbReference>
<feature type="domain" description="EF-hand" evidence="2">
    <location>
        <begin position="128"/>
        <end position="163"/>
    </location>
</feature>
<dbReference type="EMBL" id="KB007819">
    <property type="protein sequence ID" value="ELR24459.1"/>
    <property type="molecule type" value="Genomic_DNA"/>
</dbReference>
<evidence type="ECO:0000259" key="2">
    <source>
        <dbReference type="PROSITE" id="PS50222"/>
    </source>
</evidence>
<dbReference type="RefSeq" id="XP_004355033.1">
    <property type="nucleotide sequence ID" value="XM_004354981.1"/>
</dbReference>
<dbReference type="Proteomes" id="UP000011083">
    <property type="component" value="Unassembled WGS sequence"/>
</dbReference>
<dbReference type="GeneID" id="14925482"/>
<evidence type="ECO:0000256" key="1">
    <source>
        <dbReference type="ARBA" id="ARBA00022837"/>
    </source>
</evidence>
<dbReference type="InterPro" id="IPR002048">
    <property type="entry name" value="EF_hand_dom"/>
</dbReference>
<dbReference type="SUPFAM" id="SSF47473">
    <property type="entry name" value="EF-hand"/>
    <property type="match status" value="1"/>
</dbReference>
<dbReference type="PROSITE" id="PS00018">
    <property type="entry name" value="EF_HAND_1"/>
    <property type="match status" value="1"/>
</dbReference>
<evidence type="ECO:0000313" key="3">
    <source>
        <dbReference type="EMBL" id="ELR24459.1"/>
    </source>
</evidence>
<dbReference type="GO" id="GO:0005509">
    <property type="term" value="F:calcium ion binding"/>
    <property type="evidence" value="ECO:0007669"/>
    <property type="project" value="InterPro"/>
</dbReference>
<dbReference type="PROSITE" id="PS50222">
    <property type="entry name" value="EF_HAND_2"/>
    <property type="match status" value="1"/>
</dbReference>
<evidence type="ECO:0000313" key="4">
    <source>
        <dbReference type="Proteomes" id="UP000011083"/>
    </source>
</evidence>
<accession>L8HFZ4</accession>
<keyword evidence="1" id="KW-0106">Calcium</keyword>
<organism evidence="3 4">
    <name type="scientific">Acanthamoeba castellanii (strain ATCC 30010 / Neff)</name>
    <dbReference type="NCBI Taxonomy" id="1257118"/>
    <lineage>
        <taxon>Eukaryota</taxon>
        <taxon>Amoebozoa</taxon>
        <taxon>Discosea</taxon>
        <taxon>Longamoebia</taxon>
        <taxon>Centramoebida</taxon>
        <taxon>Acanthamoebidae</taxon>
        <taxon>Acanthamoeba</taxon>
    </lineage>
</organism>
<dbReference type="Gene3D" id="1.10.238.10">
    <property type="entry name" value="EF-hand"/>
    <property type="match status" value="1"/>
</dbReference>
<dbReference type="AlphaFoldDB" id="L8HFZ4"/>
<reference evidence="3 4" key="1">
    <citation type="journal article" date="2013" name="Genome Biol.">
        <title>Genome of Acanthamoeba castellanii highlights extensive lateral gene transfer and early evolution of tyrosine kinase signaling.</title>
        <authorList>
            <person name="Clarke M."/>
            <person name="Lohan A.J."/>
            <person name="Liu B."/>
            <person name="Lagkouvardos I."/>
            <person name="Roy S."/>
            <person name="Zafar N."/>
            <person name="Bertelli C."/>
            <person name="Schilde C."/>
            <person name="Kianianmomeni A."/>
            <person name="Burglin T.R."/>
            <person name="Frech C."/>
            <person name="Turcotte B."/>
            <person name="Kopec K.O."/>
            <person name="Synnott J.M."/>
            <person name="Choo C."/>
            <person name="Paponov I."/>
            <person name="Finkler A."/>
            <person name="Soon Heng Tan C."/>
            <person name="Hutchins A.P."/>
            <person name="Weinmeier T."/>
            <person name="Rattei T."/>
            <person name="Chu J.S."/>
            <person name="Gimenez G."/>
            <person name="Irimia M."/>
            <person name="Rigden D.J."/>
            <person name="Fitzpatrick D.A."/>
            <person name="Lorenzo-Morales J."/>
            <person name="Bateman A."/>
            <person name="Chiu C.H."/>
            <person name="Tang P."/>
            <person name="Hegemann P."/>
            <person name="Fromm H."/>
            <person name="Raoult D."/>
            <person name="Greub G."/>
            <person name="Miranda-Saavedra D."/>
            <person name="Chen N."/>
            <person name="Nash P."/>
            <person name="Ginger M.L."/>
            <person name="Horn M."/>
            <person name="Schaap P."/>
            <person name="Caler L."/>
            <person name="Loftus B."/>
        </authorList>
    </citation>
    <scope>NUCLEOTIDE SEQUENCE [LARGE SCALE GENOMIC DNA]</scope>
    <source>
        <strain evidence="3 4">Neff</strain>
    </source>
</reference>